<feature type="compositionally biased region" description="Basic and acidic residues" evidence="3">
    <location>
        <begin position="452"/>
        <end position="467"/>
    </location>
</feature>
<feature type="region of interest" description="Disordered" evidence="3">
    <location>
        <begin position="439"/>
        <end position="467"/>
    </location>
</feature>
<dbReference type="Gene3D" id="3.80.10.10">
    <property type="entry name" value="Ribonuclease Inhibitor"/>
    <property type="match status" value="3"/>
</dbReference>
<gene>
    <name evidence="4" type="ORF">V1264_009425</name>
</gene>
<feature type="compositionally biased region" description="Acidic residues" evidence="3">
    <location>
        <begin position="439"/>
        <end position="451"/>
    </location>
</feature>
<evidence type="ECO:0000313" key="5">
    <source>
        <dbReference type="Proteomes" id="UP001374579"/>
    </source>
</evidence>
<dbReference type="Proteomes" id="UP001374579">
    <property type="component" value="Unassembled WGS sequence"/>
</dbReference>
<keyword evidence="1" id="KW-0433">Leucine-rich repeat</keyword>
<name>A0AAN9G1H8_9CAEN</name>
<feature type="region of interest" description="Disordered" evidence="3">
    <location>
        <begin position="1"/>
        <end position="31"/>
    </location>
</feature>
<evidence type="ECO:0000256" key="3">
    <source>
        <dbReference type="SAM" id="MobiDB-lite"/>
    </source>
</evidence>
<evidence type="ECO:0000256" key="2">
    <source>
        <dbReference type="ARBA" id="ARBA00022737"/>
    </source>
</evidence>
<dbReference type="PANTHER" id="PTHR15454">
    <property type="entry name" value="NISCHARIN RELATED"/>
    <property type="match status" value="1"/>
</dbReference>
<feature type="region of interest" description="Disordered" evidence="3">
    <location>
        <begin position="362"/>
        <end position="394"/>
    </location>
</feature>
<feature type="region of interest" description="Disordered" evidence="3">
    <location>
        <begin position="303"/>
        <end position="339"/>
    </location>
</feature>
<accession>A0AAN9G1H8</accession>
<comment type="caution">
    <text evidence="4">The sequence shown here is derived from an EMBL/GenBank/DDBJ whole genome shotgun (WGS) entry which is preliminary data.</text>
</comment>
<evidence type="ECO:0000256" key="1">
    <source>
        <dbReference type="ARBA" id="ARBA00022614"/>
    </source>
</evidence>
<proteinExistence type="predicted"/>
<organism evidence="4 5">
    <name type="scientific">Littorina saxatilis</name>
    <dbReference type="NCBI Taxonomy" id="31220"/>
    <lineage>
        <taxon>Eukaryota</taxon>
        <taxon>Metazoa</taxon>
        <taxon>Spiralia</taxon>
        <taxon>Lophotrochozoa</taxon>
        <taxon>Mollusca</taxon>
        <taxon>Gastropoda</taxon>
        <taxon>Caenogastropoda</taxon>
        <taxon>Littorinimorpha</taxon>
        <taxon>Littorinoidea</taxon>
        <taxon>Littorinidae</taxon>
        <taxon>Littorina</taxon>
    </lineage>
</organism>
<feature type="compositionally biased region" description="Low complexity" evidence="3">
    <location>
        <begin position="314"/>
        <end position="324"/>
    </location>
</feature>
<reference evidence="4 5" key="1">
    <citation type="submission" date="2024-02" db="EMBL/GenBank/DDBJ databases">
        <title>Chromosome-scale genome assembly of the rough periwinkle Littorina saxatilis.</title>
        <authorList>
            <person name="De Jode A."/>
            <person name="Faria R."/>
            <person name="Formenti G."/>
            <person name="Sims Y."/>
            <person name="Smith T.P."/>
            <person name="Tracey A."/>
            <person name="Wood J.M.D."/>
            <person name="Zagrodzka Z.B."/>
            <person name="Johannesson K."/>
            <person name="Butlin R.K."/>
            <person name="Leder E.H."/>
        </authorList>
    </citation>
    <scope>NUCLEOTIDE SEQUENCE [LARGE SCALE GENOMIC DNA]</scope>
    <source>
        <strain evidence="4">Snail1</strain>
        <tissue evidence="4">Muscle</tissue>
    </source>
</reference>
<evidence type="ECO:0000313" key="4">
    <source>
        <dbReference type="EMBL" id="KAK7091786.1"/>
    </source>
</evidence>
<sequence length="701" mass="80279">MDQTADISPEPDSGNPRPKSSSRVTRKKMQRTRSFVDALREKYCSQDNDNQCDFVIDIVIRGRPRNNGPTSAELAHLRNIVLSNRRVSTGGLPENGLVSVCPNVTDLDLSSNLFESWAELLPLLSQLQHLKFVNLSRNHITRHKEELWRWSTPLPKVENLVLNSTGVPLREVLALARLMPALRELHICCNYYRDLGSVELAINDGALSKLECLRLNENIITSWAEVWKLRNMPCLTQLILSENPLCDIAFDPNGQQLDNSLCEMDSPNITCHSDGEDSSVGSPHFRYPVTKMLTPARCKKELFPKSSSDEHNPTSDQQTDDSTPTPHPETSRSSSVSQVELVSDVLEDIISHAYERVSIQESCHQCSPETNENASKVRADTQTEQRTAQRCQNDNETNMHVGRCLSEENEGNVDDNRPQFYLEDAESDAVCRNKNENFCEQEEKEQENAEDEQNKNTPQKEEDRREEDTIPFAKLHMLCLSRTSICELDHLHALNEFPELRALKIMDIALFSEIHQEDRRKLFVASLPKVQALNGSEVTSIEREKAERHYLRHFLEASEKPARYMELEEKHGPVQPLFDIDLGARFQKEVTLTFMLTGVKKFTERVSMLQTVQKLRCFVARKLGINRHSFRMFHFACGPYQNPADQTIDELFLDSLPLSRFDFMNGDELHVEFETSCSQPVQDFLTSNNQQVHNYFKKICE</sequence>
<dbReference type="EMBL" id="JBAMIC010000022">
    <property type="protein sequence ID" value="KAK7091786.1"/>
    <property type="molecule type" value="Genomic_DNA"/>
</dbReference>
<dbReference type="AlphaFoldDB" id="A0AAN9G1H8"/>
<protein>
    <submittedName>
        <fullName evidence="4">Uncharacterized protein</fullName>
    </submittedName>
</protein>
<dbReference type="SUPFAM" id="SSF52058">
    <property type="entry name" value="L domain-like"/>
    <property type="match status" value="1"/>
</dbReference>
<keyword evidence="5" id="KW-1185">Reference proteome</keyword>
<feature type="compositionally biased region" description="Polar residues" evidence="3">
    <location>
        <begin position="384"/>
        <end position="394"/>
    </location>
</feature>
<dbReference type="PANTHER" id="PTHR15454:SF73">
    <property type="entry name" value="DYNEIN AXONEMAL LIGHT CHAIN 1"/>
    <property type="match status" value="1"/>
</dbReference>
<dbReference type="GO" id="GO:0005737">
    <property type="term" value="C:cytoplasm"/>
    <property type="evidence" value="ECO:0007669"/>
    <property type="project" value="TreeGrafter"/>
</dbReference>
<feature type="compositionally biased region" description="Polar residues" evidence="3">
    <location>
        <begin position="362"/>
        <end position="374"/>
    </location>
</feature>
<feature type="compositionally biased region" description="Basic and acidic residues" evidence="3">
    <location>
        <begin position="303"/>
        <end position="313"/>
    </location>
</feature>
<dbReference type="InterPro" id="IPR032675">
    <property type="entry name" value="LRR_dom_sf"/>
</dbReference>
<keyword evidence="2" id="KW-0677">Repeat</keyword>